<comment type="similarity">
    <text evidence="1 2">Belongs to the UPF0102 family.</text>
</comment>
<dbReference type="GO" id="GO:0003676">
    <property type="term" value="F:nucleic acid binding"/>
    <property type="evidence" value="ECO:0007669"/>
    <property type="project" value="InterPro"/>
</dbReference>
<dbReference type="Pfam" id="PF02021">
    <property type="entry name" value="UPF0102"/>
    <property type="match status" value="1"/>
</dbReference>
<dbReference type="InterPro" id="IPR011335">
    <property type="entry name" value="Restrct_endonuc-II-like"/>
</dbReference>
<dbReference type="PANTHER" id="PTHR34039:SF1">
    <property type="entry name" value="UPF0102 PROTEIN YRAN"/>
    <property type="match status" value="1"/>
</dbReference>
<name>A0A7W2EA52_9CORY</name>
<protein>
    <recommendedName>
        <fullName evidence="2">UPF0102 protein H0193_04000</fullName>
    </recommendedName>
</protein>
<sequence>MKRGGTVQVNYQDQWELGRAGEHAAIRWYEDEGYTLLGHRQRMRAGEIDAVVEDEDGTVVFVEVKSRRGTAFGAAEAVTTKKLNTMRRCAAQWLDKHSQGQYRPIRFDVVEVVFDGEDYILRRFPGVEDGAC</sequence>
<dbReference type="NCBIfam" id="NF009150">
    <property type="entry name" value="PRK12497.1-3"/>
    <property type="match status" value="1"/>
</dbReference>
<dbReference type="InterPro" id="IPR003509">
    <property type="entry name" value="UPF0102_YraN-like"/>
</dbReference>
<evidence type="ECO:0000313" key="4">
    <source>
        <dbReference type="Proteomes" id="UP000523682"/>
    </source>
</evidence>
<organism evidence="3 4">
    <name type="scientific">Corynebacterium haemomassiliense</name>
    <dbReference type="NCBI Taxonomy" id="2754726"/>
    <lineage>
        <taxon>Bacteria</taxon>
        <taxon>Bacillati</taxon>
        <taxon>Actinomycetota</taxon>
        <taxon>Actinomycetes</taxon>
        <taxon>Mycobacteriales</taxon>
        <taxon>Corynebacteriaceae</taxon>
        <taxon>Corynebacterium</taxon>
    </lineage>
</organism>
<dbReference type="InterPro" id="IPR011856">
    <property type="entry name" value="tRNA_endonuc-like_dom_sf"/>
</dbReference>
<evidence type="ECO:0000256" key="1">
    <source>
        <dbReference type="ARBA" id="ARBA00006738"/>
    </source>
</evidence>
<dbReference type="Gene3D" id="3.40.1350.10">
    <property type="match status" value="1"/>
</dbReference>
<evidence type="ECO:0000256" key="2">
    <source>
        <dbReference type="HAMAP-Rule" id="MF_00048"/>
    </source>
</evidence>
<accession>A0A7W2EA52</accession>
<evidence type="ECO:0000313" key="3">
    <source>
        <dbReference type="EMBL" id="MBA5243984.1"/>
    </source>
</evidence>
<dbReference type="SUPFAM" id="SSF52980">
    <property type="entry name" value="Restriction endonuclease-like"/>
    <property type="match status" value="1"/>
</dbReference>
<proteinExistence type="inferred from homology"/>
<dbReference type="NCBIfam" id="NF009154">
    <property type="entry name" value="PRK12497.3-3"/>
    <property type="match status" value="1"/>
</dbReference>
<dbReference type="PANTHER" id="PTHR34039">
    <property type="entry name" value="UPF0102 PROTEIN YRAN"/>
    <property type="match status" value="1"/>
</dbReference>
<gene>
    <name evidence="3" type="ORF">H0193_04000</name>
</gene>
<dbReference type="Proteomes" id="UP000523682">
    <property type="component" value="Unassembled WGS sequence"/>
</dbReference>
<reference evidence="3 4" key="1">
    <citation type="submission" date="2020-07" db="EMBL/GenBank/DDBJ databases">
        <title>Draft genome and description of Corynebacterium haemomassiliense strain Marseile-Q3615 sp. nov.</title>
        <authorList>
            <person name="Boxberger M."/>
            <person name="La Scola B."/>
        </authorList>
    </citation>
    <scope>NUCLEOTIDE SEQUENCE [LARGE SCALE GENOMIC DNA]</scope>
    <source>
        <strain evidence="3 4">Marseille-Q3615</strain>
    </source>
</reference>
<dbReference type="EMBL" id="JACDTZ010000001">
    <property type="protein sequence ID" value="MBA5243984.1"/>
    <property type="molecule type" value="Genomic_DNA"/>
</dbReference>
<dbReference type="HAMAP" id="MF_00048">
    <property type="entry name" value="UPF0102"/>
    <property type="match status" value="1"/>
</dbReference>
<keyword evidence="4" id="KW-1185">Reference proteome</keyword>
<dbReference type="AlphaFoldDB" id="A0A7W2EA52"/>
<dbReference type="NCBIfam" id="TIGR00252">
    <property type="entry name" value="YraN family protein"/>
    <property type="match status" value="1"/>
</dbReference>
<comment type="caution">
    <text evidence="3">The sequence shown here is derived from an EMBL/GenBank/DDBJ whole genome shotgun (WGS) entry which is preliminary data.</text>
</comment>